<dbReference type="EMBL" id="JAQQWE010000008">
    <property type="protein sequence ID" value="KAK7943899.1"/>
    <property type="molecule type" value="Genomic_DNA"/>
</dbReference>
<dbReference type="RefSeq" id="XP_066695930.1">
    <property type="nucleotide sequence ID" value="XM_066849234.1"/>
</dbReference>
<gene>
    <name evidence="1" type="ORF">PG986_013012</name>
</gene>
<organism evidence="1 2">
    <name type="scientific">Apiospora aurea</name>
    <dbReference type="NCBI Taxonomy" id="335848"/>
    <lineage>
        <taxon>Eukaryota</taxon>
        <taxon>Fungi</taxon>
        <taxon>Dikarya</taxon>
        <taxon>Ascomycota</taxon>
        <taxon>Pezizomycotina</taxon>
        <taxon>Sordariomycetes</taxon>
        <taxon>Xylariomycetidae</taxon>
        <taxon>Amphisphaeriales</taxon>
        <taxon>Apiosporaceae</taxon>
        <taxon>Apiospora</taxon>
    </lineage>
</organism>
<accession>A0ABR1Q232</accession>
<evidence type="ECO:0000313" key="1">
    <source>
        <dbReference type="EMBL" id="KAK7943899.1"/>
    </source>
</evidence>
<sequence length="114" mass="12991">MYQTTPYMARKMVECTLSPFLHWLYIGCWFICLRKAPLLGCTTGQTACPTSSVASPYAAPYWWAAALIEKVQLISDFYCWATLGTENWETRNTDGDQEGYPLLLIDEVVHGKRD</sequence>
<protein>
    <submittedName>
        <fullName evidence="1">Uncharacterized protein</fullName>
    </submittedName>
</protein>
<dbReference type="GeneID" id="92082296"/>
<keyword evidence="2" id="KW-1185">Reference proteome</keyword>
<evidence type="ECO:0000313" key="2">
    <source>
        <dbReference type="Proteomes" id="UP001391051"/>
    </source>
</evidence>
<dbReference type="Proteomes" id="UP001391051">
    <property type="component" value="Unassembled WGS sequence"/>
</dbReference>
<comment type="caution">
    <text evidence="1">The sequence shown here is derived from an EMBL/GenBank/DDBJ whole genome shotgun (WGS) entry which is preliminary data.</text>
</comment>
<proteinExistence type="predicted"/>
<name>A0ABR1Q232_9PEZI</name>
<reference evidence="1 2" key="1">
    <citation type="submission" date="2023-01" db="EMBL/GenBank/DDBJ databases">
        <title>Analysis of 21 Apiospora genomes using comparative genomics revels a genus with tremendous synthesis potential of carbohydrate active enzymes and secondary metabolites.</title>
        <authorList>
            <person name="Sorensen T."/>
        </authorList>
    </citation>
    <scope>NUCLEOTIDE SEQUENCE [LARGE SCALE GENOMIC DNA]</scope>
    <source>
        <strain evidence="1 2">CBS 24483</strain>
    </source>
</reference>